<dbReference type="GO" id="GO:0019442">
    <property type="term" value="P:L-tryptophan catabolic process to acetyl-CoA"/>
    <property type="evidence" value="ECO:0007669"/>
    <property type="project" value="TreeGrafter"/>
</dbReference>
<dbReference type="SUPFAM" id="SSF140959">
    <property type="entry name" value="Indolic compounds 2,3-dioxygenase-like"/>
    <property type="match status" value="1"/>
</dbReference>
<dbReference type="GO" id="GO:0019441">
    <property type="term" value="P:L-tryptophan catabolic process to kynurenine"/>
    <property type="evidence" value="ECO:0007669"/>
    <property type="project" value="InterPro"/>
</dbReference>
<evidence type="ECO:0000313" key="1">
    <source>
        <dbReference type="EMBL" id="QCE43605.1"/>
    </source>
</evidence>
<dbReference type="Pfam" id="PF03301">
    <property type="entry name" value="Trp_dioxygenase"/>
    <property type="match status" value="1"/>
</dbReference>
<dbReference type="AlphaFoldDB" id="A0A4D6P1D2"/>
<dbReference type="GO" id="GO:0020037">
    <property type="term" value="F:heme binding"/>
    <property type="evidence" value="ECO:0007669"/>
    <property type="project" value="InterPro"/>
</dbReference>
<dbReference type="Gene3D" id="1.20.58.480">
    <property type="match status" value="1"/>
</dbReference>
<proteinExistence type="predicted"/>
<gene>
    <name evidence="1" type="primary">arg5</name>
</gene>
<organism evidence="1">
    <name type="scientific">Cystobacter sp. SBCb004</name>
    <dbReference type="NCBI Taxonomy" id="764904"/>
    <lineage>
        <taxon>Bacteria</taxon>
        <taxon>Pseudomonadati</taxon>
        <taxon>Myxococcota</taxon>
        <taxon>Myxococcia</taxon>
        <taxon>Myxococcales</taxon>
        <taxon>Cystobacterineae</taxon>
        <taxon>Archangiaceae</taxon>
        <taxon>Cystobacter</taxon>
    </lineage>
</organism>
<dbReference type="InterPro" id="IPR004981">
    <property type="entry name" value="Trp_2_3_dOase"/>
</dbReference>
<protein>
    <submittedName>
        <fullName evidence="1">Tryptophan 2,3-dioxygenase</fullName>
    </submittedName>
</protein>
<name>A0A4D6P1D2_9BACT</name>
<accession>A0A4D6P1D2</accession>
<dbReference type="PANTHER" id="PTHR10138">
    <property type="entry name" value="TRYPTOPHAN 2,3-DIOXYGENASE"/>
    <property type="match status" value="1"/>
</dbReference>
<keyword evidence="1" id="KW-0560">Oxidoreductase</keyword>
<dbReference type="PANTHER" id="PTHR10138:SF0">
    <property type="entry name" value="TRYPTOPHAN 2,3-DIOXYGENASE"/>
    <property type="match status" value="1"/>
</dbReference>
<dbReference type="InterPro" id="IPR037217">
    <property type="entry name" value="Trp/Indoleamine_2_3_dOase-like"/>
</dbReference>
<sequence length="383" mass="43311">MRVHLPGECEDIVRLQKRAGRAALLESECEALSLLYDRVSVEGPSEEEEILALLTRPFSRRLAIPEYYQYTSLHVYGWFLSHYRRDPLRGSLVALHTTLVDLLSVEEQGARLGEATPAYIHERIRGLRGLLGQLDEIPVDRNGPLFVADVLKGSKKDAQEQWRAFVLARCTGFPKSQVHDEYIFLRSVHACEIVFFQVRWLALRISEMIAVDRKEAVFLLGQLTSFAELLNKIFDVLKTMSPERFMSFRAQTGNASAVQSLNHHAMEIAVFGFDPGRASVFDGFEHLKRLNEPLFREHASLRSVVEATADGALAEGFAKLDRCLLRWRGGHYGFARKYLPVDIKGSGGTEGAPYLKRFIKKDDCQSGGQRPGTDSELARFFFC</sequence>
<keyword evidence="1" id="KW-0223">Dioxygenase</keyword>
<dbReference type="GO" id="GO:0004833">
    <property type="term" value="F:L-tryptophan 2,3-dioxygenase activity"/>
    <property type="evidence" value="ECO:0007669"/>
    <property type="project" value="InterPro"/>
</dbReference>
<dbReference type="GO" id="GO:0046872">
    <property type="term" value="F:metal ion binding"/>
    <property type="evidence" value="ECO:0007669"/>
    <property type="project" value="InterPro"/>
</dbReference>
<dbReference type="EMBL" id="MK047651">
    <property type="protein sequence ID" value="QCE43605.1"/>
    <property type="molecule type" value="Genomic_DNA"/>
</dbReference>
<reference evidence="1" key="1">
    <citation type="journal article" date="2019" name="ACS Synth. Biol.">
        <title>Biosynthesis and Heterologous Production of Argyrins.</title>
        <authorList>
            <person name="Pogorevc D."/>
            <person name="Tang Y."/>
            <person name="Hoffmann M.G."/>
            <person name="Zipf G."/>
            <person name="Bernauer H.S."/>
            <person name="Popoff A."/>
            <person name="Steinmetz H."/>
            <person name="Wenzel S.C."/>
        </authorList>
    </citation>
    <scope>NUCLEOTIDE SEQUENCE</scope>
    <source>
        <strain evidence="1">SBCb004</strain>
    </source>
</reference>